<gene>
    <name evidence="1" type="ORF">MW7_013685</name>
</gene>
<organism evidence="1 2">
    <name type="scientific">Imbroritus primus</name>
    <dbReference type="NCBI Taxonomy" id="3058603"/>
    <lineage>
        <taxon>Bacteria</taxon>
        <taxon>Pseudomonadati</taxon>
        <taxon>Pseudomonadota</taxon>
        <taxon>Betaproteobacteria</taxon>
        <taxon>Burkholderiales</taxon>
        <taxon>Burkholderiaceae</taxon>
        <taxon>Imbroritus</taxon>
    </lineage>
</organism>
<proteinExistence type="predicted"/>
<dbReference type="EMBL" id="AKCV02000025">
    <property type="protein sequence ID" value="TMS57015.1"/>
    <property type="molecule type" value="Genomic_DNA"/>
</dbReference>
<protein>
    <submittedName>
        <fullName evidence="1">Pyrimidine 5'-nucleotidase</fullName>
    </submittedName>
</protein>
<name>A0ACD3SLG7_9BURK</name>
<comment type="caution">
    <text evidence="1">The sequence shown here is derived from an EMBL/GenBank/DDBJ whole genome shotgun (WGS) entry which is preliminary data.</text>
</comment>
<keyword evidence="2" id="KW-1185">Reference proteome</keyword>
<dbReference type="Proteomes" id="UP000004277">
    <property type="component" value="Unassembled WGS sequence"/>
</dbReference>
<evidence type="ECO:0000313" key="1">
    <source>
        <dbReference type="EMBL" id="TMS57015.1"/>
    </source>
</evidence>
<reference evidence="1" key="1">
    <citation type="submission" date="2019-05" db="EMBL/GenBank/DDBJ databases">
        <title>Revised genome assembly of Burkholderiaceae (previously Ralstonia) sp. PBA.</title>
        <authorList>
            <person name="Gan H.M."/>
        </authorList>
    </citation>
    <scope>NUCLEOTIDE SEQUENCE</scope>
    <source>
        <strain evidence="1">PBA</strain>
    </source>
</reference>
<evidence type="ECO:0000313" key="2">
    <source>
        <dbReference type="Proteomes" id="UP000004277"/>
    </source>
</evidence>
<sequence length="291" mass="33009">MSTGPADRRAPPVWLFDLDNTLHDASFAIMPQINRGMTAYVAQLLDTDLATASRIRTEYWKRYGATLLGLLRHHDADPAEFLRAAHTFDDLPSLIRARRGLRTLLASLPGRKILLTNAPRAYARDVMRHLGIGRQFAHEVAIEDMWVHRRLRPKPDRLMLRRLLARQRVATHRAVLVEDTLSHLKRYRGMGLRTVWVTGYLRELAPSRPVLEQGQHTDAATMAVLAEEAARHVPAAVATGSVQDVQAEHDQMAQQLPVRTRRPVGRNRPGYVSIKVKSVHELKRRISRGHS</sequence>
<accession>A0ACD3SLG7</accession>